<accession>A0A9D4X0U2</accession>
<dbReference type="EMBL" id="JAMSHJ010000005">
    <property type="protein sequence ID" value="KAI5411075.1"/>
    <property type="molecule type" value="Genomic_DNA"/>
</dbReference>
<dbReference type="Gramene" id="Psat05G0628200-T1">
    <property type="protein sequence ID" value="KAI5411075.1"/>
    <property type="gene ID" value="KIW84_056282"/>
</dbReference>
<protein>
    <recommendedName>
        <fullName evidence="1">F-box associated beta-propeller type 3 domain-containing protein</fullName>
    </recommendedName>
</protein>
<proteinExistence type="predicted"/>
<dbReference type="InterPro" id="IPR013187">
    <property type="entry name" value="F-box-assoc_dom_typ3"/>
</dbReference>
<evidence type="ECO:0000259" key="1">
    <source>
        <dbReference type="Pfam" id="PF08268"/>
    </source>
</evidence>
<organism evidence="2 3">
    <name type="scientific">Pisum sativum</name>
    <name type="common">Garden pea</name>
    <name type="synonym">Lathyrus oleraceus</name>
    <dbReference type="NCBI Taxonomy" id="3888"/>
    <lineage>
        <taxon>Eukaryota</taxon>
        <taxon>Viridiplantae</taxon>
        <taxon>Streptophyta</taxon>
        <taxon>Embryophyta</taxon>
        <taxon>Tracheophyta</taxon>
        <taxon>Spermatophyta</taxon>
        <taxon>Magnoliopsida</taxon>
        <taxon>eudicotyledons</taxon>
        <taxon>Gunneridae</taxon>
        <taxon>Pentapetalae</taxon>
        <taxon>rosids</taxon>
        <taxon>fabids</taxon>
        <taxon>Fabales</taxon>
        <taxon>Fabaceae</taxon>
        <taxon>Papilionoideae</taxon>
        <taxon>50 kb inversion clade</taxon>
        <taxon>NPAAA clade</taxon>
        <taxon>Hologalegina</taxon>
        <taxon>IRL clade</taxon>
        <taxon>Fabeae</taxon>
        <taxon>Lathyrus</taxon>
    </lineage>
</organism>
<sequence>MGPEEFIQLWNPSIGKSNELPVLQKLHHRHRVTYGFGYDSVTDNYKVVVIEKTQVKVHTLGTKFWKNIGDFPKATDHEQKSGKYVSGTINWLAQRWPRSSPPFIVSFDLGNESYQEVLLPDNKEVNDNFMTLDVFADCLCMLCGHDIWLMKEYGNKESWTKLFTISYLENPSMRYSLTKVSNGSQILVQYRTVVPGPLVSAEQWVLGLGRYRTIAPKAC</sequence>
<dbReference type="PANTHER" id="PTHR31790:SF230">
    <property type="entry name" value="PROTEIN, PUTATIVE-RELATED"/>
    <property type="match status" value="1"/>
</dbReference>
<comment type="caution">
    <text evidence="2">The sequence shown here is derived from an EMBL/GenBank/DDBJ whole genome shotgun (WGS) entry which is preliminary data.</text>
</comment>
<dbReference type="InterPro" id="IPR017451">
    <property type="entry name" value="F-box-assoc_interact_dom"/>
</dbReference>
<gene>
    <name evidence="2" type="ORF">KIW84_056282</name>
</gene>
<dbReference type="InterPro" id="IPR052361">
    <property type="entry name" value="F-box_domain"/>
</dbReference>
<name>A0A9D4X0U2_PEA</name>
<dbReference type="PANTHER" id="PTHR31790">
    <property type="entry name" value="OS02G0783600 PROTEIN"/>
    <property type="match status" value="1"/>
</dbReference>
<dbReference type="AlphaFoldDB" id="A0A9D4X0U2"/>
<keyword evidence="3" id="KW-1185">Reference proteome</keyword>
<evidence type="ECO:0000313" key="2">
    <source>
        <dbReference type="EMBL" id="KAI5411075.1"/>
    </source>
</evidence>
<reference evidence="2 3" key="1">
    <citation type="journal article" date="2022" name="Nat. Genet.">
        <title>Improved pea reference genome and pan-genome highlight genomic features and evolutionary characteristics.</title>
        <authorList>
            <person name="Yang T."/>
            <person name="Liu R."/>
            <person name="Luo Y."/>
            <person name="Hu S."/>
            <person name="Wang D."/>
            <person name="Wang C."/>
            <person name="Pandey M.K."/>
            <person name="Ge S."/>
            <person name="Xu Q."/>
            <person name="Li N."/>
            <person name="Li G."/>
            <person name="Huang Y."/>
            <person name="Saxena R.K."/>
            <person name="Ji Y."/>
            <person name="Li M."/>
            <person name="Yan X."/>
            <person name="He Y."/>
            <person name="Liu Y."/>
            <person name="Wang X."/>
            <person name="Xiang C."/>
            <person name="Varshney R.K."/>
            <person name="Ding H."/>
            <person name="Gao S."/>
            <person name="Zong X."/>
        </authorList>
    </citation>
    <scope>NUCLEOTIDE SEQUENCE [LARGE SCALE GENOMIC DNA]</scope>
    <source>
        <strain evidence="2 3">cv. Zhongwan 6</strain>
    </source>
</reference>
<evidence type="ECO:0000313" key="3">
    <source>
        <dbReference type="Proteomes" id="UP001058974"/>
    </source>
</evidence>
<feature type="domain" description="F-box associated beta-propeller type 3" evidence="1">
    <location>
        <begin position="9"/>
        <end position="125"/>
    </location>
</feature>
<dbReference type="NCBIfam" id="TIGR01640">
    <property type="entry name" value="F_box_assoc_1"/>
    <property type="match status" value="1"/>
</dbReference>
<dbReference type="Pfam" id="PF08268">
    <property type="entry name" value="FBA_3"/>
    <property type="match status" value="1"/>
</dbReference>
<dbReference type="Proteomes" id="UP001058974">
    <property type="component" value="Chromosome 5"/>
</dbReference>